<dbReference type="Pfam" id="PF01578">
    <property type="entry name" value="Cytochrom_C_asm"/>
    <property type="match status" value="1"/>
</dbReference>
<name>A0ABW3DCP5_9BACL</name>
<reference evidence="4" key="1">
    <citation type="journal article" date="2019" name="Int. J. Syst. Evol. Microbiol.">
        <title>The Global Catalogue of Microorganisms (GCM) 10K type strain sequencing project: providing services to taxonomists for standard genome sequencing and annotation.</title>
        <authorList>
            <consortium name="The Broad Institute Genomics Platform"/>
            <consortium name="The Broad Institute Genome Sequencing Center for Infectious Disease"/>
            <person name="Wu L."/>
            <person name="Ma J."/>
        </authorList>
    </citation>
    <scope>NUCLEOTIDE SEQUENCE [LARGE SCALE GENOMIC DNA]</scope>
    <source>
        <strain evidence="4">CCUG 57263</strain>
    </source>
</reference>
<comment type="caution">
    <text evidence="3">The sequence shown here is derived from an EMBL/GenBank/DDBJ whole genome shotgun (WGS) entry which is preliminary data.</text>
</comment>
<feature type="transmembrane region" description="Helical" evidence="1">
    <location>
        <begin position="90"/>
        <end position="108"/>
    </location>
</feature>
<accession>A0ABW3DCP5</accession>
<protein>
    <submittedName>
        <fullName evidence="3">Inner membrane protein YpjD</fullName>
    </submittedName>
</protein>
<keyword evidence="1" id="KW-1133">Transmembrane helix</keyword>
<feature type="transmembrane region" description="Helical" evidence="1">
    <location>
        <begin position="179"/>
        <end position="204"/>
    </location>
</feature>
<proteinExistence type="predicted"/>
<evidence type="ECO:0000259" key="2">
    <source>
        <dbReference type="Pfam" id="PF01578"/>
    </source>
</evidence>
<feature type="transmembrane region" description="Helical" evidence="1">
    <location>
        <begin position="246"/>
        <end position="264"/>
    </location>
</feature>
<evidence type="ECO:0000256" key="1">
    <source>
        <dbReference type="SAM" id="Phobius"/>
    </source>
</evidence>
<keyword evidence="1" id="KW-0812">Transmembrane</keyword>
<evidence type="ECO:0000313" key="3">
    <source>
        <dbReference type="EMBL" id="MFD0871245.1"/>
    </source>
</evidence>
<dbReference type="Proteomes" id="UP001597120">
    <property type="component" value="Unassembled WGS sequence"/>
</dbReference>
<feature type="transmembrane region" description="Helical" evidence="1">
    <location>
        <begin position="66"/>
        <end position="83"/>
    </location>
</feature>
<sequence length="273" mass="31894">MVTQSWIYDAIIYIYALSLLFYFSDFVGANQRAKRMGTGLLLFVWVLQTVYFFFEFKTLHVFTDFETLFFFSWVLVTVSLVISRFFRIELLVFFVNLVGFSILALNFFSDNNVSTALEGWEIADELLFIHISLAIGSYAAFTISAILSGMYLFLHSQLKDKKWSRTIWRIPSLDKIGKYTYISVASGMPLLMLAFSLGTVWIVLKGEYQLLFDPKVLNSLFILLLYAYHLILKLSLKASDYRLAQWNLFAFALVMVNFFILNRFSNFHGWFWM</sequence>
<feature type="transmembrane region" description="Helical" evidence="1">
    <location>
        <begin position="36"/>
        <end position="54"/>
    </location>
</feature>
<dbReference type="EMBL" id="JBHTIU010000074">
    <property type="protein sequence ID" value="MFD0871245.1"/>
    <property type="molecule type" value="Genomic_DNA"/>
</dbReference>
<dbReference type="InterPro" id="IPR002541">
    <property type="entry name" value="Cyt_c_assembly"/>
</dbReference>
<keyword evidence="1" id="KW-0472">Membrane</keyword>
<keyword evidence="4" id="KW-1185">Reference proteome</keyword>
<feature type="domain" description="Cytochrome c assembly protein" evidence="2">
    <location>
        <begin position="66"/>
        <end position="263"/>
    </location>
</feature>
<evidence type="ECO:0000313" key="4">
    <source>
        <dbReference type="Proteomes" id="UP001597120"/>
    </source>
</evidence>
<feature type="transmembrane region" description="Helical" evidence="1">
    <location>
        <begin position="6"/>
        <end position="24"/>
    </location>
</feature>
<feature type="transmembrane region" description="Helical" evidence="1">
    <location>
        <begin position="216"/>
        <end position="234"/>
    </location>
</feature>
<dbReference type="RefSeq" id="WP_144938817.1">
    <property type="nucleotide sequence ID" value="NZ_JBHTIU010000074.1"/>
</dbReference>
<organism evidence="3 4">
    <name type="scientific">Paenibacillus residui</name>
    <dbReference type="NCBI Taxonomy" id="629724"/>
    <lineage>
        <taxon>Bacteria</taxon>
        <taxon>Bacillati</taxon>
        <taxon>Bacillota</taxon>
        <taxon>Bacilli</taxon>
        <taxon>Bacillales</taxon>
        <taxon>Paenibacillaceae</taxon>
        <taxon>Paenibacillus</taxon>
    </lineage>
</organism>
<gene>
    <name evidence="3" type="ORF">ACFQ03_19050</name>
</gene>
<feature type="transmembrane region" description="Helical" evidence="1">
    <location>
        <begin position="128"/>
        <end position="154"/>
    </location>
</feature>